<keyword evidence="1" id="KW-0547">Nucleotide-binding</keyword>
<keyword evidence="1" id="KW-0347">Helicase</keyword>
<feature type="compositionally biased region" description="Acidic residues" evidence="2">
    <location>
        <begin position="15"/>
        <end position="26"/>
    </location>
</feature>
<evidence type="ECO:0000256" key="2">
    <source>
        <dbReference type="SAM" id="MobiDB-lite"/>
    </source>
</evidence>
<feature type="region of interest" description="Disordered" evidence="2">
    <location>
        <begin position="1"/>
        <end position="30"/>
    </location>
</feature>
<dbReference type="Pfam" id="PF13086">
    <property type="entry name" value="AAA_11"/>
    <property type="match status" value="1"/>
</dbReference>
<keyword evidence="7" id="KW-1185">Reference proteome</keyword>
<dbReference type="AlphaFoldDB" id="A0A6G1GF35"/>
<dbReference type="RefSeq" id="XP_033538356.1">
    <property type="nucleotide sequence ID" value="XM_033680997.1"/>
</dbReference>
<dbReference type="InterPro" id="IPR057373">
    <property type="entry name" value="ZNFX1"/>
</dbReference>
<dbReference type="GeneID" id="54421567"/>
<protein>
    <recommendedName>
        <fullName evidence="9">P-loop containing nucleoside triphosphate hydrolase protein</fullName>
    </recommendedName>
</protein>
<dbReference type="SUPFAM" id="SSF52540">
    <property type="entry name" value="P-loop containing nucleoside triphosphate hydrolases"/>
    <property type="match status" value="1"/>
</dbReference>
<dbReference type="InterPro" id="IPR027417">
    <property type="entry name" value="P-loop_NTPase"/>
</dbReference>
<dbReference type="InterPro" id="IPR047187">
    <property type="entry name" value="SF1_C_Upf1"/>
</dbReference>
<dbReference type="GO" id="GO:0004386">
    <property type="term" value="F:helicase activity"/>
    <property type="evidence" value="ECO:0007669"/>
    <property type="project" value="InterPro"/>
</dbReference>
<feature type="compositionally biased region" description="Polar residues" evidence="2">
    <location>
        <begin position="1089"/>
        <end position="1107"/>
    </location>
</feature>
<dbReference type="CDD" id="cd18808">
    <property type="entry name" value="SF1_C_Upf1"/>
    <property type="match status" value="1"/>
</dbReference>
<feature type="region of interest" description="Disordered" evidence="2">
    <location>
        <begin position="1178"/>
        <end position="1197"/>
    </location>
</feature>
<dbReference type="OrthoDB" id="409395at2759"/>
<feature type="domain" description="DNA2/NAM7 helicase helicase" evidence="3">
    <location>
        <begin position="270"/>
        <end position="648"/>
    </location>
</feature>
<dbReference type="InterPro" id="IPR045055">
    <property type="entry name" value="DNA2/NAM7-like"/>
</dbReference>
<organism evidence="6">
    <name type="scientific">Eremomyces bilateralis CBS 781.70</name>
    <dbReference type="NCBI Taxonomy" id="1392243"/>
    <lineage>
        <taxon>Eukaryota</taxon>
        <taxon>Fungi</taxon>
        <taxon>Dikarya</taxon>
        <taxon>Ascomycota</taxon>
        <taxon>Pezizomycotina</taxon>
        <taxon>Dothideomycetes</taxon>
        <taxon>Dothideomycetes incertae sedis</taxon>
        <taxon>Eremomycetales</taxon>
        <taxon>Eremomycetaceae</taxon>
        <taxon>Eremomyces</taxon>
    </lineage>
</organism>
<evidence type="ECO:0000256" key="1">
    <source>
        <dbReference type="ARBA" id="ARBA00022806"/>
    </source>
</evidence>
<dbReference type="GO" id="GO:0031048">
    <property type="term" value="P:regulatory ncRNA-mediated heterochromatin formation"/>
    <property type="evidence" value="ECO:0007669"/>
    <property type="project" value="TreeGrafter"/>
</dbReference>
<dbReference type="PANTHER" id="PTHR10887">
    <property type="entry name" value="DNA2/NAM7 HELICASE FAMILY"/>
    <property type="match status" value="1"/>
</dbReference>
<dbReference type="GO" id="GO:0031380">
    <property type="term" value="C:nuclear RNA-directed RNA polymerase complex"/>
    <property type="evidence" value="ECO:0007669"/>
    <property type="project" value="TreeGrafter"/>
</dbReference>
<feature type="domain" description="DNA2/NAM7 helicase-like C-terminal" evidence="4">
    <location>
        <begin position="663"/>
        <end position="851"/>
    </location>
</feature>
<dbReference type="PANTHER" id="PTHR10887:SF341">
    <property type="entry name" value="NFX1-TYPE ZINC FINGER-CONTAINING PROTEIN 1"/>
    <property type="match status" value="1"/>
</dbReference>
<gene>
    <name evidence="6 8" type="ORF">P152DRAFT_470711</name>
</gene>
<accession>A0A6G1GF35</accession>
<evidence type="ECO:0000259" key="5">
    <source>
        <dbReference type="Pfam" id="PF25396"/>
    </source>
</evidence>
<keyword evidence="1" id="KW-0067">ATP-binding</keyword>
<proteinExistence type="predicted"/>
<reference evidence="6 8" key="1">
    <citation type="submission" date="2020-01" db="EMBL/GenBank/DDBJ databases">
        <authorList>
            <consortium name="DOE Joint Genome Institute"/>
            <person name="Haridas S."/>
            <person name="Albert R."/>
            <person name="Binder M."/>
            <person name="Bloem J."/>
            <person name="Labutti K."/>
            <person name="Salamov A."/>
            <person name="Andreopoulos B."/>
            <person name="Baker S.E."/>
            <person name="Barry K."/>
            <person name="Bills G."/>
            <person name="Bluhm B.H."/>
            <person name="Cannon C."/>
            <person name="Castanera R."/>
            <person name="Culley D.E."/>
            <person name="Daum C."/>
            <person name="Ezra D."/>
            <person name="Gonzalez J.B."/>
            <person name="Henrissat B."/>
            <person name="Kuo A."/>
            <person name="Liang C."/>
            <person name="Lipzen A."/>
            <person name="Lutzoni F."/>
            <person name="Magnuson J."/>
            <person name="Mondo S."/>
            <person name="Nolan M."/>
            <person name="Ohm R."/>
            <person name="Pangilinan J."/>
            <person name="Park H.-J."/>
            <person name="Ramirez L."/>
            <person name="Alfaro M."/>
            <person name="Sun H."/>
            <person name="Tritt A."/>
            <person name="Yoshinaga Y."/>
            <person name="Zwiers L.-H."/>
            <person name="Turgeon B.G."/>
            <person name="Goodwin S.B."/>
            <person name="Spatafora J.W."/>
            <person name="Crous P.W."/>
            <person name="Grigoriev I.V."/>
        </authorList>
    </citation>
    <scope>NUCLEOTIDE SEQUENCE</scope>
    <source>
        <strain evidence="6 8">CBS 781.70</strain>
    </source>
</reference>
<dbReference type="Pfam" id="PF13087">
    <property type="entry name" value="AAA_12"/>
    <property type="match status" value="1"/>
</dbReference>
<dbReference type="Gene3D" id="3.40.50.300">
    <property type="entry name" value="P-loop containing nucleotide triphosphate hydrolases"/>
    <property type="match status" value="3"/>
</dbReference>
<dbReference type="FunFam" id="3.40.50.300:FF:001366">
    <property type="entry name" value="ATP binding protein, putative"/>
    <property type="match status" value="1"/>
</dbReference>
<evidence type="ECO:0000313" key="7">
    <source>
        <dbReference type="Proteomes" id="UP000504638"/>
    </source>
</evidence>
<dbReference type="EMBL" id="ML975150">
    <property type="protein sequence ID" value="KAF1816725.1"/>
    <property type="molecule type" value="Genomic_DNA"/>
</dbReference>
<evidence type="ECO:0000259" key="3">
    <source>
        <dbReference type="Pfam" id="PF13086"/>
    </source>
</evidence>
<feature type="domain" description="ZNFX1" evidence="5">
    <location>
        <begin position="85"/>
        <end position="187"/>
    </location>
</feature>
<dbReference type="Pfam" id="PF25396">
    <property type="entry name" value="ZNFX1"/>
    <property type="match status" value="1"/>
</dbReference>
<dbReference type="CDD" id="cd06008">
    <property type="entry name" value="NF-X1-zinc-finger"/>
    <property type="match status" value="1"/>
</dbReference>
<evidence type="ECO:0008006" key="9">
    <source>
        <dbReference type="Google" id="ProtNLM"/>
    </source>
</evidence>
<feature type="region of interest" description="Disordered" evidence="2">
    <location>
        <begin position="1082"/>
        <end position="1112"/>
    </location>
</feature>
<evidence type="ECO:0000313" key="6">
    <source>
        <dbReference type="EMBL" id="KAF1816725.1"/>
    </source>
</evidence>
<sequence>MPWISESEVPTANEFLDETDPLDYDPDNYSGPRNLVDGPWKSKEKYLETHYKLLRRDTVKPLRDAVQQLRSDPGACETDLGSTAGFYDRVHVTAVIPSTMGVAVKVVFSIQRIGKRVHWEQSSRLIQGSLVVLSPRDDCFRTTCLVATIAARPLSGVQQNPPEVDLFFARSEDLILDPDIEYVMLEERQSYFEAAKHTLVALQRMQHEKFPLAEHLVDTQSHVEAPAYLQANPTIDLRAIMPKDDQGRFETSRLNILTEWPSEDKRTVMDVSQWSALNRIMTKKIAIVQGPPGTGKTYVSVQAIRTLIDNMADEDPPIVVTCQTNHALDQLLRHIAEFEPGFLRLGGRSKDVDVVKKRTLYEVRCGLDMPRFLSGSLIAARKELQALAGDIALILEPIKLGSKCMIDAEFLRKFGIISDEQAQSLLRGGTEWAAVTDTTDKGESGLLGSWLGSLLTFKRKSFESDNFGYEFEEAELEFEQLREMEAETFATDEEEFEVLKGTTISIHDNFTAKGRVQLSDAECEKRLRNTDLYKIDFKDRPSVFGYLQRQVTKKVTELFKIKAKIYDEVATKRRLATFERDVPILAQQRVIGMTTTGFSKYRAMVAVIKPKIVLIEEAAETLEAPVIAACIPSLDHLILVGDHLQLRPHCNIRFHEGDPVNLNLSLFERLVNNGVEYNALRRQRRMIPEIRRILRPIYGDLIKDHDSVKDPANRPPVPGMGGCNSFFFSHTYPESRDDYMSAMNEQEAQMVVGFYEYLWMNGIDTTKMTILTFYNGQRKRLLRLLRQRNNLRNLRHNVVTVDSYQGEENDIVLLSLVRSNDNGTIGFLKVDNRVCVAISRAKRGFYMFGNAELLARESNTWGEICVMMYRHKTAQGAIPKSRVGFWLPITCKNHDRKMFLEDPDDWADLTGGCREECDTPLDCGHPCQLRCHPFAHNQIVCRSSCERSLPCGHSCGQICGEPCRCFMCPESNSALSQTARQTEGSPRAVGFLADVTQEEQEVHVAGWREFAQNGFETEIQALRGELHRPNSTVETTQNFGSIFHRTSYQAQPSTTPGPTPAEAAALARGAHQRFTPAQRMYAPSPAIQPASNSPDRNGGTTATNRQTLPPRLSSGTRAIAHKKISIESTYRLKAGVPAVPGGAPTPKPARNIDPPSVEEDHDLLVDFGQDNIVVQPLSNDTADAFPGPPDSRLNLLD</sequence>
<dbReference type="InterPro" id="IPR041677">
    <property type="entry name" value="DNA2/NAM7_AAA_11"/>
</dbReference>
<reference evidence="8" key="3">
    <citation type="submission" date="2025-04" db="UniProtKB">
        <authorList>
            <consortium name="RefSeq"/>
        </authorList>
    </citation>
    <scope>IDENTIFICATION</scope>
    <source>
        <strain evidence="8">CBS 781.70</strain>
    </source>
</reference>
<keyword evidence="1" id="KW-0378">Hydrolase</keyword>
<evidence type="ECO:0000259" key="4">
    <source>
        <dbReference type="Pfam" id="PF13087"/>
    </source>
</evidence>
<reference evidence="8" key="2">
    <citation type="submission" date="2020-04" db="EMBL/GenBank/DDBJ databases">
        <authorList>
            <consortium name="NCBI Genome Project"/>
        </authorList>
    </citation>
    <scope>NUCLEOTIDE SEQUENCE</scope>
    <source>
        <strain evidence="8">CBS 781.70</strain>
    </source>
</reference>
<name>A0A6G1GF35_9PEZI</name>
<dbReference type="Proteomes" id="UP000504638">
    <property type="component" value="Unplaced"/>
</dbReference>
<evidence type="ECO:0000313" key="8">
    <source>
        <dbReference type="RefSeq" id="XP_033538356.1"/>
    </source>
</evidence>
<dbReference type="InterPro" id="IPR041679">
    <property type="entry name" value="DNA2/NAM7-like_C"/>
</dbReference>